<dbReference type="PANTHER" id="PTHR10543">
    <property type="entry name" value="BETA-CAROTENE DIOXYGENASE"/>
    <property type="match status" value="1"/>
</dbReference>
<comment type="caution">
    <text evidence="6">The sequence shown here is derived from an EMBL/GenBank/DDBJ whole genome shotgun (WGS) entry which is preliminary data.</text>
</comment>
<feature type="binding site" evidence="5">
    <location>
        <position position="258"/>
    </location>
    <ligand>
        <name>Fe cation</name>
        <dbReference type="ChEBI" id="CHEBI:24875"/>
        <note>catalytic</note>
    </ligand>
</feature>
<dbReference type="GO" id="GO:0016121">
    <property type="term" value="P:carotene catabolic process"/>
    <property type="evidence" value="ECO:0007669"/>
    <property type="project" value="TreeGrafter"/>
</dbReference>
<keyword evidence="4 5" id="KW-0408">Iron</keyword>
<dbReference type="InterPro" id="IPR004294">
    <property type="entry name" value="Carotenoid_Oase"/>
</dbReference>
<evidence type="ECO:0000256" key="5">
    <source>
        <dbReference type="PIRSR" id="PIRSR604294-1"/>
    </source>
</evidence>
<dbReference type="AlphaFoldDB" id="A0A939IPA4"/>
<keyword evidence="7" id="KW-1185">Reference proteome</keyword>
<organism evidence="6 7">
    <name type="scientific">Parahaliea mediterranea</name>
    <dbReference type="NCBI Taxonomy" id="651086"/>
    <lineage>
        <taxon>Bacteria</taxon>
        <taxon>Pseudomonadati</taxon>
        <taxon>Pseudomonadota</taxon>
        <taxon>Gammaproteobacteria</taxon>
        <taxon>Cellvibrionales</taxon>
        <taxon>Halieaceae</taxon>
        <taxon>Parahaliea</taxon>
    </lineage>
</organism>
<dbReference type="RefSeq" id="WP_206562289.1">
    <property type="nucleotide sequence ID" value="NZ_JAFKCZ010000019.1"/>
</dbReference>
<keyword evidence="2 5" id="KW-0479">Metal-binding</keyword>
<dbReference type="Pfam" id="PF03055">
    <property type="entry name" value="RPE65"/>
    <property type="match status" value="1"/>
</dbReference>
<proteinExistence type="inferred from homology"/>
<evidence type="ECO:0000256" key="2">
    <source>
        <dbReference type="ARBA" id="ARBA00022723"/>
    </source>
</evidence>
<feature type="binding site" evidence="5">
    <location>
        <position position="195"/>
    </location>
    <ligand>
        <name>Fe cation</name>
        <dbReference type="ChEBI" id="CHEBI:24875"/>
        <note>catalytic</note>
    </ligand>
</feature>
<comment type="cofactor">
    <cofactor evidence="5">
        <name>Fe(2+)</name>
        <dbReference type="ChEBI" id="CHEBI:29033"/>
    </cofactor>
    <text evidence="5">Binds 1 Fe(2+) ion per subunit.</text>
</comment>
<evidence type="ECO:0000256" key="3">
    <source>
        <dbReference type="ARBA" id="ARBA00023002"/>
    </source>
</evidence>
<reference evidence="6" key="1">
    <citation type="submission" date="2021-02" db="EMBL/GenBank/DDBJ databases">
        <title>PHA producing bacteria isolated from coastal sediment in Guangdong, Shenzhen.</title>
        <authorList>
            <person name="Zheng W."/>
            <person name="Yu S."/>
            <person name="Huang Y."/>
        </authorList>
    </citation>
    <scope>NUCLEOTIDE SEQUENCE</scope>
    <source>
        <strain evidence="6">TN14-10</strain>
    </source>
</reference>
<dbReference type="EMBL" id="JAFKCZ010000019">
    <property type="protein sequence ID" value="MBN7798842.1"/>
    <property type="molecule type" value="Genomic_DNA"/>
</dbReference>
<keyword evidence="3" id="KW-0560">Oxidoreductase</keyword>
<feature type="binding site" evidence="5">
    <location>
        <position position="149"/>
    </location>
    <ligand>
        <name>Fe cation</name>
        <dbReference type="ChEBI" id="CHEBI:24875"/>
        <note>catalytic</note>
    </ligand>
</feature>
<evidence type="ECO:0000313" key="7">
    <source>
        <dbReference type="Proteomes" id="UP000664303"/>
    </source>
</evidence>
<accession>A0A939IPA4</accession>
<evidence type="ECO:0000256" key="4">
    <source>
        <dbReference type="ARBA" id="ARBA00023004"/>
    </source>
</evidence>
<feature type="binding site" evidence="5">
    <location>
        <position position="430"/>
    </location>
    <ligand>
        <name>Fe cation</name>
        <dbReference type="ChEBI" id="CHEBI:24875"/>
        <note>catalytic</note>
    </ligand>
</feature>
<sequence length="436" mass="47725">MIGLDLNAGALAPVTDEVELAPLSVEGEIPEALTGTLMRNGPNPLGERFVGEGVLNWWPESAMLHAVAFGNGQALGYRNRWLRTRRWQAHVGGDNGTLVDTNPNVNVLQHGGEILALAEGGPPLAVDRALNTLGSPLAHAAVAAGMTAHPKVDPASGELMYFHLSPQGLRYGVLDRAGQQRVEQPVALAQPGMMHDMAITATRSVLMDLNVGFDFSMLERGFRLPVCWQPARGSRLGILPRLGGEVRWIDIGPCFIQHVVNAWDTGPDSLIMDVVRYPWYFKPDAHGGFLPDPLGVLWRYDIDLGRGAVVERQLCDLNVELPRINETRTGRRHRYIYTVAQPTEVEMRGVVKFDVERGAIQIHPVAPGDQNSEPVFVPNPPGSGEDDGWLLVCVYRQATDTTEVRVLDARDIREPLATVALGRRIPAGFHGAWITD</sequence>
<comment type="similarity">
    <text evidence="1">Belongs to the carotenoid oxygenase family.</text>
</comment>
<dbReference type="GO" id="GO:0010436">
    <property type="term" value="F:carotenoid dioxygenase activity"/>
    <property type="evidence" value="ECO:0007669"/>
    <property type="project" value="TreeGrafter"/>
</dbReference>
<evidence type="ECO:0000313" key="6">
    <source>
        <dbReference type="EMBL" id="MBN7798842.1"/>
    </source>
</evidence>
<dbReference type="PANTHER" id="PTHR10543:SF89">
    <property type="entry name" value="CAROTENOID 9,10(9',10')-CLEAVAGE DIOXYGENASE 1"/>
    <property type="match status" value="1"/>
</dbReference>
<dbReference type="Proteomes" id="UP000664303">
    <property type="component" value="Unassembled WGS sequence"/>
</dbReference>
<name>A0A939IPA4_9GAMM</name>
<protein>
    <submittedName>
        <fullName evidence="6">Carotenoid oxygenase family protein</fullName>
    </submittedName>
</protein>
<gene>
    <name evidence="6" type="ORF">JYP50_19735</name>
</gene>
<evidence type="ECO:0000256" key="1">
    <source>
        <dbReference type="ARBA" id="ARBA00006787"/>
    </source>
</evidence>
<dbReference type="GO" id="GO:0046872">
    <property type="term" value="F:metal ion binding"/>
    <property type="evidence" value="ECO:0007669"/>
    <property type="project" value="UniProtKB-KW"/>
</dbReference>